<keyword evidence="1" id="KW-0472">Membrane</keyword>
<reference evidence="2" key="1">
    <citation type="submission" date="2023-03" db="EMBL/GenBank/DDBJ databases">
        <title>Massive genome expansion in bonnet fungi (Mycena s.s.) driven by repeated elements and novel gene families across ecological guilds.</title>
        <authorList>
            <consortium name="Lawrence Berkeley National Laboratory"/>
            <person name="Harder C.B."/>
            <person name="Miyauchi S."/>
            <person name="Viragh M."/>
            <person name="Kuo A."/>
            <person name="Thoen E."/>
            <person name="Andreopoulos B."/>
            <person name="Lu D."/>
            <person name="Skrede I."/>
            <person name="Drula E."/>
            <person name="Henrissat B."/>
            <person name="Morin E."/>
            <person name="Kohler A."/>
            <person name="Barry K."/>
            <person name="LaButti K."/>
            <person name="Morin E."/>
            <person name="Salamov A."/>
            <person name="Lipzen A."/>
            <person name="Mereny Z."/>
            <person name="Hegedus B."/>
            <person name="Baldrian P."/>
            <person name="Stursova M."/>
            <person name="Weitz H."/>
            <person name="Taylor A."/>
            <person name="Grigoriev I.V."/>
            <person name="Nagy L.G."/>
            <person name="Martin F."/>
            <person name="Kauserud H."/>
        </authorList>
    </citation>
    <scope>NUCLEOTIDE SEQUENCE</scope>
    <source>
        <strain evidence="2">9144</strain>
    </source>
</reference>
<evidence type="ECO:0000313" key="2">
    <source>
        <dbReference type="EMBL" id="KAJ7212298.1"/>
    </source>
</evidence>
<name>A0AAD6YGI4_9AGAR</name>
<sequence>MTPDEPGWAGWPTTQQLAELSEKADGLFHYAATALQWIKQWIDENGMAHRDEIFNALTREREGGLTKLEDLYKLILTSFEDIDHQARNAIRRANRLSGFQHVIGTILMLYEPLTISQIIALLADIPKANFDVDHFLKQFRSVLIPSTTVFEEATPQMHKSFRDYITGAHAPTEFRVRTGNAHVVTAKSCLEVIVKAGSQTDIHLAGSQADIHVKYSIKHWYQHFQKAVEEDMSFEDERMWDLLRLMVGDAVVDVWKENSWKVFIAVATAGWKLLKKGTDDHKMEGISNIVMKAKVLCAFPLLHVLASLTVPCLLISRKCIVWLLVLFMIINLFCFKPYHRIWTDGLLKTYHPPSPSVL</sequence>
<evidence type="ECO:0000256" key="1">
    <source>
        <dbReference type="SAM" id="Phobius"/>
    </source>
</evidence>
<dbReference type="EMBL" id="JARJCW010000024">
    <property type="protein sequence ID" value="KAJ7212298.1"/>
    <property type="molecule type" value="Genomic_DNA"/>
</dbReference>
<accession>A0AAD6YGI4</accession>
<keyword evidence="3" id="KW-1185">Reference proteome</keyword>
<keyword evidence="1" id="KW-1133">Transmembrane helix</keyword>
<protein>
    <submittedName>
        <fullName evidence="2">Uncharacterized protein</fullName>
    </submittedName>
</protein>
<dbReference type="Proteomes" id="UP001219525">
    <property type="component" value="Unassembled WGS sequence"/>
</dbReference>
<evidence type="ECO:0000313" key="3">
    <source>
        <dbReference type="Proteomes" id="UP001219525"/>
    </source>
</evidence>
<keyword evidence="1" id="KW-0812">Transmembrane</keyword>
<comment type="caution">
    <text evidence="2">The sequence shown here is derived from an EMBL/GenBank/DDBJ whole genome shotgun (WGS) entry which is preliminary data.</text>
</comment>
<feature type="transmembrane region" description="Helical" evidence="1">
    <location>
        <begin position="320"/>
        <end position="338"/>
    </location>
</feature>
<proteinExistence type="predicted"/>
<organism evidence="2 3">
    <name type="scientific">Mycena pura</name>
    <dbReference type="NCBI Taxonomy" id="153505"/>
    <lineage>
        <taxon>Eukaryota</taxon>
        <taxon>Fungi</taxon>
        <taxon>Dikarya</taxon>
        <taxon>Basidiomycota</taxon>
        <taxon>Agaricomycotina</taxon>
        <taxon>Agaricomycetes</taxon>
        <taxon>Agaricomycetidae</taxon>
        <taxon>Agaricales</taxon>
        <taxon>Marasmiineae</taxon>
        <taxon>Mycenaceae</taxon>
        <taxon>Mycena</taxon>
    </lineage>
</organism>
<gene>
    <name evidence="2" type="ORF">GGX14DRAFT_622974</name>
</gene>
<dbReference type="AlphaFoldDB" id="A0AAD6YGI4"/>